<reference evidence="1 2" key="2">
    <citation type="journal article" date="2010" name="Nucleic Acids Res.">
        <title>BeetleBase in 2010: revisions to provide comprehensive genomic information for Tribolium castaneum.</title>
        <authorList>
            <person name="Kim H.S."/>
            <person name="Murphy T."/>
            <person name="Xia J."/>
            <person name="Caragea D."/>
            <person name="Park Y."/>
            <person name="Beeman R.W."/>
            <person name="Lorenzen M.D."/>
            <person name="Butcher S."/>
            <person name="Manak J.R."/>
            <person name="Brown S.J."/>
        </authorList>
    </citation>
    <scope>NUCLEOTIDE SEQUENCE [LARGE SCALE GENOMIC DNA]</scope>
    <source>
        <strain evidence="1 2">Georgia GA2</strain>
    </source>
</reference>
<evidence type="ECO:0000313" key="2">
    <source>
        <dbReference type="Proteomes" id="UP000007266"/>
    </source>
</evidence>
<name>A0A139WAC7_TRICA</name>
<gene>
    <name evidence="1" type="primary">AUGUSTUS-3.0.2_31790</name>
    <name evidence="1" type="ORF">TcasGA2_TC031790</name>
</gene>
<reference evidence="1 2" key="1">
    <citation type="journal article" date="2008" name="Nature">
        <title>The genome of the model beetle and pest Tribolium castaneum.</title>
        <authorList>
            <consortium name="Tribolium Genome Sequencing Consortium"/>
            <person name="Richards S."/>
            <person name="Gibbs R.A."/>
            <person name="Weinstock G.M."/>
            <person name="Brown S.J."/>
            <person name="Denell R."/>
            <person name="Beeman R.W."/>
            <person name="Gibbs R."/>
            <person name="Beeman R.W."/>
            <person name="Brown S.J."/>
            <person name="Bucher G."/>
            <person name="Friedrich M."/>
            <person name="Grimmelikhuijzen C.J."/>
            <person name="Klingler M."/>
            <person name="Lorenzen M."/>
            <person name="Richards S."/>
            <person name="Roth S."/>
            <person name="Schroder R."/>
            <person name="Tautz D."/>
            <person name="Zdobnov E.M."/>
            <person name="Muzny D."/>
            <person name="Gibbs R.A."/>
            <person name="Weinstock G.M."/>
            <person name="Attaway T."/>
            <person name="Bell S."/>
            <person name="Buhay C.J."/>
            <person name="Chandrabose M.N."/>
            <person name="Chavez D."/>
            <person name="Clerk-Blankenburg K.P."/>
            <person name="Cree A."/>
            <person name="Dao M."/>
            <person name="Davis C."/>
            <person name="Chacko J."/>
            <person name="Dinh H."/>
            <person name="Dugan-Rocha S."/>
            <person name="Fowler G."/>
            <person name="Garner T.T."/>
            <person name="Garnes J."/>
            <person name="Gnirke A."/>
            <person name="Hawes A."/>
            <person name="Hernandez J."/>
            <person name="Hines S."/>
            <person name="Holder M."/>
            <person name="Hume J."/>
            <person name="Jhangiani S.N."/>
            <person name="Joshi V."/>
            <person name="Khan Z.M."/>
            <person name="Jackson L."/>
            <person name="Kovar C."/>
            <person name="Kowis A."/>
            <person name="Lee S."/>
            <person name="Lewis L.R."/>
            <person name="Margolis J."/>
            <person name="Morgan M."/>
            <person name="Nazareth L.V."/>
            <person name="Nguyen N."/>
            <person name="Okwuonu G."/>
            <person name="Parker D."/>
            <person name="Richards S."/>
            <person name="Ruiz S.J."/>
            <person name="Santibanez J."/>
            <person name="Savard J."/>
            <person name="Scherer S.E."/>
            <person name="Schneider B."/>
            <person name="Sodergren E."/>
            <person name="Tautz D."/>
            <person name="Vattahil S."/>
            <person name="Villasana D."/>
            <person name="White C.S."/>
            <person name="Wright R."/>
            <person name="Park Y."/>
            <person name="Beeman R.W."/>
            <person name="Lord J."/>
            <person name="Oppert B."/>
            <person name="Lorenzen M."/>
            <person name="Brown S."/>
            <person name="Wang L."/>
            <person name="Savard J."/>
            <person name="Tautz D."/>
            <person name="Richards S."/>
            <person name="Weinstock G."/>
            <person name="Gibbs R.A."/>
            <person name="Liu Y."/>
            <person name="Worley K."/>
            <person name="Weinstock G."/>
            <person name="Elsik C.G."/>
            <person name="Reese J.T."/>
            <person name="Elhaik E."/>
            <person name="Landan G."/>
            <person name="Graur D."/>
            <person name="Arensburger P."/>
            <person name="Atkinson P."/>
            <person name="Beeman R.W."/>
            <person name="Beidler J."/>
            <person name="Brown S.J."/>
            <person name="Demuth J.P."/>
            <person name="Drury D.W."/>
            <person name="Du Y.Z."/>
            <person name="Fujiwara H."/>
            <person name="Lorenzen M."/>
            <person name="Maselli V."/>
            <person name="Osanai M."/>
            <person name="Park Y."/>
            <person name="Robertson H.M."/>
            <person name="Tu Z."/>
            <person name="Wang J.J."/>
            <person name="Wang S."/>
            <person name="Richards S."/>
            <person name="Song H."/>
            <person name="Zhang L."/>
            <person name="Sodergren E."/>
            <person name="Werner D."/>
            <person name="Stanke M."/>
            <person name="Morgenstern B."/>
            <person name="Solovyev V."/>
            <person name="Kosarev P."/>
            <person name="Brown G."/>
            <person name="Chen H.C."/>
            <person name="Ermolaeva O."/>
            <person name="Hlavina W."/>
            <person name="Kapustin Y."/>
            <person name="Kiryutin B."/>
            <person name="Kitts P."/>
            <person name="Maglott D."/>
            <person name="Pruitt K."/>
            <person name="Sapojnikov V."/>
            <person name="Souvorov A."/>
            <person name="Mackey A.J."/>
            <person name="Waterhouse R.M."/>
            <person name="Wyder S."/>
            <person name="Zdobnov E.M."/>
            <person name="Zdobnov E.M."/>
            <person name="Wyder S."/>
            <person name="Kriventseva E.V."/>
            <person name="Kadowaki T."/>
            <person name="Bork P."/>
            <person name="Aranda M."/>
            <person name="Bao R."/>
            <person name="Beermann A."/>
            <person name="Berns N."/>
            <person name="Bolognesi R."/>
            <person name="Bonneton F."/>
            <person name="Bopp D."/>
            <person name="Brown S.J."/>
            <person name="Bucher G."/>
            <person name="Butts T."/>
            <person name="Chaumot A."/>
            <person name="Denell R.E."/>
            <person name="Ferrier D.E."/>
            <person name="Friedrich M."/>
            <person name="Gordon C.M."/>
            <person name="Jindra M."/>
            <person name="Klingler M."/>
            <person name="Lan Q."/>
            <person name="Lattorff H.M."/>
            <person name="Laudet V."/>
            <person name="von Levetsow C."/>
            <person name="Liu Z."/>
            <person name="Lutz R."/>
            <person name="Lynch J.A."/>
            <person name="da Fonseca R.N."/>
            <person name="Posnien N."/>
            <person name="Reuter R."/>
            <person name="Roth S."/>
            <person name="Savard J."/>
            <person name="Schinko J.B."/>
            <person name="Schmitt C."/>
            <person name="Schoppmeier M."/>
            <person name="Schroder R."/>
            <person name="Shippy T.D."/>
            <person name="Simonnet F."/>
            <person name="Marques-Souza H."/>
            <person name="Tautz D."/>
            <person name="Tomoyasu Y."/>
            <person name="Trauner J."/>
            <person name="Van der Zee M."/>
            <person name="Vervoort M."/>
            <person name="Wittkopp N."/>
            <person name="Wimmer E.A."/>
            <person name="Yang X."/>
            <person name="Jones A.K."/>
            <person name="Sattelle D.B."/>
            <person name="Ebert P.R."/>
            <person name="Nelson D."/>
            <person name="Scott J.G."/>
            <person name="Beeman R.W."/>
            <person name="Muthukrishnan S."/>
            <person name="Kramer K.J."/>
            <person name="Arakane Y."/>
            <person name="Beeman R.W."/>
            <person name="Zhu Q."/>
            <person name="Hogenkamp D."/>
            <person name="Dixit R."/>
            <person name="Oppert B."/>
            <person name="Jiang H."/>
            <person name="Zou Z."/>
            <person name="Marshall J."/>
            <person name="Elpidina E."/>
            <person name="Vinokurov K."/>
            <person name="Oppert C."/>
            <person name="Zou Z."/>
            <person name="Evans J."/>
            <person name="Lu Z."/>
            <person name="Zhao P."/>
            <person name="Sumathipala N."/>
            <person name="Altincicek B."/>
            <person name="Vilcinskas A."/>
            <person name="Williams M."/>
            <person name="Hultmark D."/>
            <person name="Hetru C."/>
            <person name="Jiang H."/>
            <person name="Grimmelikhuijzen C.J."/>
            <person name="Hauser F."/>
            <person name="Cazzamali G."/>
            <person name="Williamson M."/>
            <person name="Park Y."/>
            <person name="Li B."/>
            <person name="Tanaka Y."/>
            <person name="Predel R."/>
            <person name="Neupert S."/>
            <person name="Schachtner J."/>
            <person name="Verleyen P."/>
            <person name="Raible F."/>
            <person name="Bork P."/>
            <person name="Friedrich M."/>
            <person name="Walden K.K."/>
            <person name="Robertson H.M."/>
            <person name="Angeli S."/>
            <person name="Foret S."/>
            <person name="Bucher G."/>
            <person name="Schuetz S."/>
            <person name="Maleszka R."/>
            <person name="Wimmer E.A."/>
            <person name="Beeman R.W."/>
            <person name="Lorenzen M."/>
            <person name="Tomoyasu Y."/>
            <person name="Miller S.C."/>
            <person name="Grossmann D."/>
            <person name="Bucher G."/>
        </authorList>
    </citation>
    <scope>NUCLEOTIDE SEQUENCE [LARGE SCALE GENOMIC DNA]</scope>
    <source>
        <strain evidence="1 2">Georgia GA2</strain>
    </source>
</reference>
<dbReference type="InParanoid" id="A0A139WAC7"/>
<keyword evidence="2" id="KW-1185">Reference proteome</keyword>
<proteinExistence type="predicted"/>
<protein>
    <submittedName>
        <fullName evidence="1">Uncharacterized protein</fullName>
    </submittedName>
</protein>
<dbReference type="AlphaFoldDB" id="A0A139WAC7"/>
<evidence type="ECO:0000313" key="1">
    <source>
        <dbReference type="EMBL" id="KYB24871.1"/>
    </source>
</evidence>
<organism evidence="1 2">
    <name type="scientific">Tribolium castaneum</name>
    <name type="common">Red flour beetle</name>
    <dbReference type="NCBI Taxonomy" id="7070"/>
    <lineage>
        <taxon>Eukaryota</taxon>
        <taxon>Metazoa</taxon>
        <taxon>Ecdysozoa</taxon>
        <taxon>Arthropoda</taxon>
        <taxon>Hexapoda</taxon>
        <taxon>Insecta</taxon>
        <taxon>Pterygota</taxon>
        <taxon>Neoptera</taxon>
        <taxon>Endopterygota</taxon>
        <taxon>Coleoptera</taxon>
        <taxon>Polyphaga</taxon>
        <taxon>Cucujiformia</taxon>
        <taxon>Tenebrionidae</taxon>
        <taxon>Tenebrionidae incertae sedis</taxon>
        <taxon>Tribolium</taxon>
    </lineage>
</organism>
<sequence length="46" mass="5261">MIVLDNLTSQVVLFLFWKCQKLTKADVKKNKNIASLRVQLKELSVG</sequence>
<dbReference type="EMBL" id="KQ971409">
    <property type="protein sequence ID" value="KYB24871.1"/>
    <property type="molecule type" value="Genomic_DNA"/>
</dbReference>
<accession>A0A139WAC7</accession>
<dbReference type="Proteomes" id="UP000007266">
    <property type="component" value="Unassembled WGS sequence"/>
</dbReference>